<keyword evidence="3" id="KW-1185">Reference proteome</keyword>
<evidence type="ECO:0000259" key="1">
    <source>
        <dbReference type="PROSITE" id="PS50994"/>
    </source>
</evidence>
<dbReference type="Gene3D" id="3.30.420.10">
    <property type="entry name" value="Ribonuclease H-like superfamily/Ribonuclease H"/>
    <property type="match status" value="1"/>
</dbReference>
<dbReference type="EMBL" id="CP036150">
    <property type="protein sequence ID" value="QEN08189.1"/>
    <property type="molecule type" value="Genomic_DNA"/>
</dbReference>
<accession>A0A5C1QLU3</accession>
<sequence>MRGATFSVWLANLGIFLSHSRPLVKNDNPYIESFFRTLKYHAAFPGRFEDINEAREWMGDFFDWYNTTHRHSGIGYVTPQQRMNGDDLKLFEKRNQALAEAWERLSHRFPKNGPNSGRIKELYI</sequence>
<dbReference type="GO" id="GO:0003676">
    <property type="term" value="F:nucleic acid binding"/>
    <property type="evidence" value="ECO:0007669"/>
    <property type="project" value="InterPro"/>
</dbReference>
<dbReference type="GO" id="GO:0015074">
    <property type="term" value="P:DNA integration"/>
    <property type="evidence" value="ECO:0007669"/>
    <property type="project" value="InterPro"/>
</dbReference>
<dbReference type="SUPFAM" id="SSF53098">
    <property type="entry name" value="Ribonuclease H-like"/>
    <property type="match status" value="1"/>
</dbReference>
<dbReference type="InterPro" id="IPR012337">
    <property type="entry name" value="RNaseH-like_sf"/>
</dbReference>
<dbReference type="AlphaFoldDB" id="A0A5C1QLU3"/>
<feature type="domain" description="Integrase catalytic" evidence="1">
    <location>
        <begin position="1"/>
        <end position="87"/>
    </location>
</feature>
<dbReference type="Pfam" id="PF13683">
    <property type="entry name" value="rve_3"/>
    <property type="match status" value="1"/>
</dbReference>
<reference evidence="2 3" key="1">
    <citation type="submission" date="2019-02" db="EMBL/GenBank/DDBJ databases">
        <title>Complete Genome Sequence and Methylome Analysis of free living Spirochaetas.</title>
        <authorList>
            <person name="Fomenkov A."/>
            <person name="Dubinina G."/>
            <person name="Leshcheva N."/>
            <person name="Mikheeva N."/>
            <person name="Grabovich M."/>
            <person name="Vincze T."/>
            <person name="Roberts R.J."/>
        </authorList>
    </citation>
    <scope>NUCLEOTIDE SEQUENCE [LARGE SCALE GENOMIC DNA]</scope>
    <source>
        <strain evidence="2 3">K2</strain>
    </source>
</reference>
<dbReference type="InterPro" id="IPR001584">
    <property type="entry name" value="Integrase_cat-core"/>
</dbReference>
<evidence type="ECO:0000313" key="2">
    <source>
        <dbReference type="EMBL" id="QEN08189.1"/>
    </source>
</evidence>
<evidence type="ECO:0000313" key="3">
    <source>
        <dbReference type="Proteomes" id="UP000324209"/>
    </source>
</evidence>
<protein>
    <submittedName>
        <fullName evidence="2">Transposase</fullName>
    </submittedName>
</protein>
<dbReference type="OrthoDB" id="371215at2"/>
<dbReference type="Proteomes" id="UP000324209">
    <property type="component" value="Chromosome"/>
</dbReference>
<dbReference type="KEGG" id="ock:EXM22_09390"/>
<dbReference type="InterPro" id="IPR036397">
    <property type="entry name" value="RNaseH_sf"/>
</dbReference>
<gene>
    <name evidence="2" type="ORF">EXM22_09390</name>
</gene>
<dbReference type="RefSeq" id="WP_149486269.1">
    <property type="nucleotide sequence ID" value="NZ_CP036150.1"/>
</dbReference>
<organism evidence="2 3">
    <name type="scientific">Oceanispirochaeta crateris</name>
    <dbReference type="NCBI Taxonomy" id="2518645"/>
    <lineage>
        <taxon>Bacteria</taxon>
        <taxon>Pseudomonadati</taxon>
        <taxon>Spirochaetota</taxon>
        <taxon>Spirochaetia</taxon>
        <taxon>Spirochaetales</taxon>
        <taxon>Spirochaetaceae</taxon>
        <taxon>Oceanispirochaeta</taxon>
    </lineage>
</organism>
<name>A0A5C1QLU3_9SPIO</name>
<dbReference type="PROSITE" id="PS50994">
    <property type="entry name" value="INTEGRASE"/>
    <property type="match status" value="1"/>
</dbReference>
<proteinExistence type="predicted"/>